<dbReference type="KEGG" id="mpk:VL20_6104"/>
<evidence type="ECO:0008006" key="3">
    <source>
        <dbReference type="Google" id="ProtNLM"/>
    </source>
</evidence>
<dbReference type="Proteomes" id="UP000068167">
    <property type="component" value="Chromosome"/>
</dbReference>
<dbReference type="RefSeq" id="WP_052278164.1">
    <property type="nucleotide sequence ID" value="NZ_CP011339.1"/>
</dbReference>
<dbReference type="Pfam" id="PF14076">
    <property type="entry name" value="DUF4258"/>
    <property type="match status" value="1"/>
</dbReference>
<dbReference type="InterPro" id="IPR025354">
    <property type="entry name" value="DUF4258"/>
</dbReference>
<organism evidence="1 2">
    <name type="scientific">Microcystis panniformis FACHB-1757</name>
    <dbReference type="NCBI Taxonomy" id="1638788"/>
    <lineage>
        <taxon>Bacteria</taxon>
        <taxon>Bacillati</taxon>
        <taxon>Cyanobacteriota</taxon>
        <taxon>Cyanophyceae</taxon>
        <taxon>Oscillatoriophycideae</taxon>
        <taxon>Chroococcales</taxon>
        <taxon>Microcystaceae</taxon>
        <taxon>Microcystis</taxon>
    </lineage>
</organism>
<dbReference type="PATRIC" id="fig|1638788.3.peg.6137"/>
<reference evidence="1 2" key="1">
    <citation type="journal article" date="2016" name="Stand. Genomic Sci.">
        <title>Complete genome sequence and genomic characterization of Microcystis panniformis FACHB 1757 by third-generation sequencing.</title>
        <authorList>
            <person name="Zhang J.Y."/>
            <person name="Guan R."/>
            <person name="Zhang H.J."/>
            <person name="Li H."/>
            <person name="Xiao P."/>
            <person name="Yu G.L."/>
            <person name="Du L."/>
            <person name="Cao D.M."/>
            <person name="Zhu B.C."/>
            <person name="Li R.H."/>
            <person name="Lu Z.H."/>
        </authorList>
    </citation>
    <scope>NUCLEOTIDE SEQUENCE [LARGE SCALE GENOMIC DNA]</scope>
    <source>
        <strain evidence="1 2">FACHB-1757</strain>
    </source>
</reference>
<protein>
    <recommendedName>
        <fullName evidence="3">DUF4258 domain-containing protein</fullName>
    </recommendedName>
</protein>
<evidence type="ECO:0000313" key="1">
    <source>
        <dbReference type="EMBL" id="AKV70874.1"/>
    </source>
</evidence>
<dbReference type="EMBL" id="CP011339">
    <property type="protein sequence ID" value="AKV70874.1"/>
    <property type="molecule type" value="Genomic_DNA"/>
</dbReference>
<keyword evidence="2" id="KW-1185">Reference proteome</keyword>
<sequence>MTSDKILEQVREAAAKRLLFLPHTIGQMSRGDRMMTTTEIETVVMTGELIESYPEDVRGQSCLILGFGENSRPIHVVCAPKDEYLAIITAYLPDPSKWSSNFRRRR</sequence>
<name>A0A0K1S9S8_9CHRO</name>
<accession>A0A0K1S9S8</accession>
<gene>
    <name evidence="1" type="ORF">VL20_6104</name>
</gene>
<proteinExistence type="predicted"/>
<evidence type="ECO:0000313" key="2">
    <source>
        <dbReference type="Proteomes" id="UP000068167"/>
    </source>
</evidence>
<dbReference type="AlphaFoldDB" id="A0A0K1S9S8"/>